<proteinExistence type="predicted"/>
<dbReference type="InterPro" id="IPR041685">
    <property type="entry name" value="AAA_GajA/Old/RecF-like"/>
</dbReference>
<comment type="caution">
    <text evidence="2">The sequence shown here is derived from an EMBL/GenBank/DDBJ whole genome shotgun (WGS) entry which is preliminary data.</text>
</comment>
<dbReference type="Pfam" id="PF13175">
    <property type="entry name" value="AAA_15"/>
    <property type="match status" value="1"/>
</dbReference>
<dbReference type="AlphaFoldDB" id="A0A8J3L379"/>
<protein>
    <recommendedName>
        <fullName evidence="1">Endonuclease GajA/Old nuclease/RecF-like AAA domain-containing protein</fullName>
    </recommendedName>
</protein>
<dbReference type="PANTHER" id="PTHR43581:SF3">
    <property type="entry name" value="AAA+ ATPASE DOMAIN-CONTAINING PROTEIN"/>
    <property type="match status" value="1"/>
</dbReference>
<dbReference type="InterPro" id="IPR027417">
    <property type="entry name" value="P-loop_NTPase"/>
</dbReference>
<dbReference type="Gene3D" id="3.40.50.300">
    <property type="entry name" value="P-loop containing nucleotide triphosphate hydrolases"/>
    <property type="match status" value="1"/>
</dbReference>
<evidence type="ECO:0000313" key="2">
    <source>
        <dbReference type="EMBL" id="GIG13737.1"/>
    </source>
</evidence>
<organism evidence="2 3">
    <name type="scientific">Catellatospora methionotrophica</name>
    <dbReference type="NCBI Taxonomy" id="121620"/>
    <lineage>
        <taxon>Bacteria</taxon>
        <taxon>Bacillati</taxon>
        <taxon>Actinomycetota</taxon>
        <taxon>Actinomycetes</taxon>
        <taxon>Micromonosporales</taxon>
        <taxon>Micromonosporaceae</taxon>
        <taxon>Catellatospora</taxon>
    </lineage>
</organism>
<sequence>MPTIQRDFAALAEMFELIMIEVRSWERDRPEQVAHLHDVLRRLNSVLAPLRHGAEPERARLGELSLDDLIQRENKIAEQLKSLAAYRRLRSVLGKSVFDTYRDILSQREPSFELLNSSTSVLKTEYNLDKYSDADLPVALANVLSIGGLSVTRLRRTAKAGDITTMHTMLKNANKKLREVFEPTWRQSNLTLRLEVSGSRVLVLVDELHEDGSRTAIEERSAGLRTYFSMATQLLAKRAKEDSSDSPQTILLIDEAESHLHYDAQADLVSILAKQQFAQQVLYTTHSPGCLPSDLGTGVRFVIPSADDPRSSELRNHFWGSTSVGFSPLLVAMGAGAAAFSSCRRAVLAEGATDMLLLPTLIRRALDADSLPYQVAPGLSSLGRSGLGLKELAAQVAYLVDGDQGGEALQKLLIERSVDPASIVALPKGSAVEDLIDPRFYVSAAETVIRETVGSEVKLEVNFDDDGMIVDKVKLACERLGLPIPGKVAVACSILNSSNRVELATEAKAVLADIHKKFCVVLDC</sequence>
<dbReference type="EMBL" id="BONJ01000007">
    <property type="protein sequence ID" value="GIG13737.1"/>
    <property type="molecule type" value="Genomic_DNA"/>
</dbReference>
<name>A0A8J3L379_9ACTN</name>
<reference evidence="2" key="1">
    <citation type="submission" date="2021-01" db="EMBL/GenBank/DDBJ databases">
        <title>Whole genome shotgun sequence of Catellatospora methionotrophica NBRC 14553.</title>
        <authorList>
            <person name="Komaki H."/>
            <person name="Tamura T."/>
        </authorList>
    </citation>
    <scope>NUCLEOTIDE SEQUENCE</scope>
    <source>
        <strain evidence="2">NBRC 14553</strain>
    </source>
</reference>
<dbReference type="InterPro" id="IPR051396">
    <property type="entry name" value="Bact_Antivir_Def_Nuclease"/>
</dbReference>
<evidence type="ECO:0000313" key="3">
    <source>
        <dbReference type="Proteomes" id="UP000660339"/>
    </source>
</evidence>
<dbReference type="Proteomes" id="UP000660339">
    <property type="component" value="Unassembled WGS sequence"/>
</dbReference>
<accession>A0A8J3L379</accession>
<evidence type="ECO:0000259" key="1">
    <source>
        <dbReference type="Pfam" id="PF13175"/>
    </source>
</evidence>
<dbReference type="SUPFAM" id="SSF52540">
    <property type="entry name" value="P-loop containing nucleoside triphosphate hydrolases"/>
    <property type="match status" value="1"/>
</dbReference>
<dbReference type="PANTHER" id="PTHR43581">
    <property type="entry name" value="ATP/GTP PHOSPHATASE"/>
    <property type="match status" value="1"/>
</dbReference>
<keyword evidence="3" id="KW-1185">Reference proteome</keyword>
<gene>
    <name evidence="2" type="ORF">Cme02nite_20690</name>
</gene>
<feature type="domain" description="Endonuclease GajA/Old nuclease/RecF-like AAA" evidence="1">
    <location>
        <begin position="174"/>
        <end position="290"/>
    </location>
</feature>